<reference evidence="8" key="1">
    <citation type="submission" date="2016-09" db="EMBL/GenBank/DDBJ databases">
        <authorList>
            <person name="Lysoe E."/>
        </authorList>
    </citation>
    <scope>NUCLEOTIDE SEQUENCE [LARGE SCALE GENOMIC DNA]</scope>
    <source>
        <strain evidence="8">LJ96T</strain>
    </source>
</reference>
<dbReference type="OrthoDB" id="9814548at2"/>
<dbReference type="PATRIC" id="fig|1440763.5.peg.854"/>
<evidence type="ECO:0000313" key="8">
    <source>
        <dbReference type="Proteomes" id="UP000182987"/>
    </source>
</evidence>
<dbReference type="STRING" id="1440763.BJI69_16095"/>
<dbReference type="InterPro" id="IPR046357">
    <property type="entry name" value="PPIase_dom_sf"/>
</dbReference>
<evidence type="ECO:0000256" key="6">
    <source>
        <dbReference type="RuleBase" id="RU003915"/>
    </source>
</evidence>
<dbReference type="Pfam" id="PF00254">
    <property type="entry name" value="FKBP_C"/>
    <property type="match status" value="1"/>
</dbReference>
<dbReference type="SUPFAM" id="SSF54534">
    <property type="entry name" value="FKBP-like"/>
    <property type="match status" value="1"/>
</dbReference>
<dbReference type="Proteomes" id="UP000182987">
    <property type="component" value="Chromosome"/>
</dbReference>
<keyword evidence="3 5" id="KW-0697">Rotamase</keyword>
<dbReference type="Gene3D" id="3.10.50.40">
    <property type="match status" value="1"/>
</dbReference>
<gene>
    <name evidence="7" type="ORF">BJI69_16095</name>
</gene>
<dbReference type="PANTHER" id="PTHR43811:SF19">
    <property type="entry name" value="39 KDA FK506-BINDING NUCLEAR PROTEIN"/>
    <property type="match status" value="1"/>
</dbReference>
<dbReference type="AlphaFoldDB" id="A0A0G9HE05"/>
<comment type="catalytic activity">
    <reaction evidence="1 5 6">
        <text>[protein]-peptidylproline (omega=180) = [protein]-peptidylproline (omega=0)</text>
        <dbReference type="Rhea" id="RHEA:16237"/>
        <dbReference type="Rhea" id="RHEA-COMP:10747"/>
        <dbReference type="Rhea" id="RHEA-COMP:10748"/>
        <dbReference type="ChEBI" id="CHEBI:83833"/>
        <dbReference type="ChEBI" id="CHEBI:83834"/>
        <dbReference type="EC" id="5.2.1.8"/>
    </reaction>
</comment>
<dbReference type="GO" id="GO:0006457">
    <property type="term" value="P:protein folding"/>
    <property type="evidence" value="ECO:0007669"/>
    <property type="project" value="InterPro"/>
</dbReference>
<dbReference type="GO" id="GO:0003755">
    <property type="term" value="F:peptidyl-prolyl cis-trans isomerase activity"/>
    <property type="evidence" value="ECO:0007669"/>
    <property type="project" value="UniProtKB-UniRule"/>
</dbReference>
<name>A0A0G9HE05_9GAMM</name>
<dbReference type="KEGG" id="lrz:BJI69_16095"/>
<dbReference type="InterPro" id="IPR001179">
    <property type="entry name" value="PPIase_FKBP_dom"/>
</dbReference>
<dbReference type="Gene3D" id="1.10.287.460">
    <property type="entry name" value="Peptidyl-prolyl cis-trans isomerase, FKBP-type, N-terminal domain"/>
    <property type="match status" value="1"/>
</dbReference>
<evidence type="ECO:0000256" key="5">
    <source>
        <dbReference type="PROSITE-ProRule" id="PRU00277"/>
    </source>
</evidence>
<proteinExistence type="inferred from homology"/>
<evidence type="ECO:0000256" key="4">
    <source>
        <dbReference type="ARBA" id="ARBA00023235"/>
    </source>
</evidence>
<dbReference type="Pfam" id="PF01346">
    <property type="entry name" value="FKBP_N"/>
    <property type="match status" value="1"/>
</dbReference>
<dbReference type="EMBL" id="CP017480">
    <property type="protein sequence ID" value="APG05269.1"/>
    <property type="molecule type" value="Genomic_DNA"/>
</dbReference>
<evidence type="ECO:0000256" key="3">
    <source>
        <dbReference type="ARBA" id="ARBA00023110"/>
    </source>
</evidence>
<accession>A0A0G9HE05</accession>
<dbReference type="EC" id="5.2.1.8" evidence="6"/>
<evidence type="ECO:0000256" key="2">
    <source>
        <dbReference type="ARBA" id="ARBA00006577"/>
    </source>
</evidence>
<dbReference type="RefSeq" id="WP_046966783.1">
    <property type="nucleotide sequence ID" value="NZ_CP017480.1"/>
</dbReference>
<evidence type="ECO:0000313" key="7">
    <source>
        <dbReference type="EMBL" id="APG05269.1"/>
    </source>
</evidence>
<keyword evidence="8" id="KW-1185">Reference proteome</keyword>
<dbReference type="InterPro" id="IPR036944">
    <property type="entry name" value="PPIase_FKBP_N_sf"/>
</dbReference>
<sequence>MKQFLRPTMTAVALAVALGTAAGASAQAAKPAAAGAGTVDKQKASYVVGWDLASSLPPLVAKEVDAATVAKALQAALSGQKPTMTEAEAKTVREAFVAQLKVKAEAEYNKVAAQNKSEGDAFLAKNKSAAGVKVTASGLQYQVVQAGTGARPGPNDMVSINYTGTFVNGEKFDASADHQPAGPASIPLQAVIPGFREGLQLMQTGGKYKLFIPSNIAYGAKPENGFPPNATIIFDVELLKTGPAPAGQGPGGPGAGAPGGK</sequence>
<evidence type="ECO:0000256" key="1">
    <source>
        <dbReference type="ARBA" id="ARBA00000971"/>
    </source>
</evidence>
<organism evidence="7 8">
    <name type="scientific">Luteibacter rhizovicinus DSM 16549</name>
    <dbReference type="NCBI Taxonomy" id="1440763"/>
    <lineage>
        <taxon>Bacteria</taxon>
        <taxon>Pseudomonadati</taxon>
        <taxon>Pseudomonadota</taxon>
        <taxon>Gammaproteobacteria</taxon>
        <taxon>Lysobacterales</taxon>
        <taxon>Rhodanobacteraceae</taxon>
        <taxon>Luteibacter</taxon>
    </lineage>
</organism>
<comment type="similarity">
    <text evidence="2 6">Belongs to the FKBP-type PPIase family.</text>
</comment>
<dbReference type="PANTHER" id="PTHR43811">
    <property type="entry name" value="FKBP-TYPE PEPTIDYL-PROLYL CIS-TRANS ISOMERASE FKPA"/>
    <property type="match status" value="1"/>
</dbReference>
<keyword evidence="4 5" id="KW-0413">Isomerase</keyword>
<dbReference type="InterPro" id="IPR000774">
    <property type="entry name" value="PPIase_FKBP_N"/>
</dbReference>
<dbReference type="PROSITE" id="PS50059">
    <property type="entry name" value="FKBP_PPIASE"/>
    <property type="match status" value="1"/>
</dbReference>
<protein>
    <recommendedName>
        <fullName evidence="6">Peptidyl-prolyl cis-trans isomerase</fullName>
        <ecNumber evidence="6">5.2.1.8</ecNumber>
    </recommendedName>
</protein>